<dbReference type="EMBL" id="GGEC01085994">
    <property type="protein sequence ID" value="MBX66478.1"/>
    <property type="molecule type" value="Transcribed_RNA"/>
</dbReference>
<reference evidence="1" key="1">
    <citation type="submission" date="2018-02" db="EMBL/GenBank/DDBJ databases">
        <title>Rhizophora mucronata_Transcriptome.</title>
        <authorList>
            <person name="Meera S.P."/>
            <person name="Sreeshan A."/>
            <person name="Augustine A."/>
        </authorList>
    </citation>
    <scope>NUCLEOTIDE SEQUENCE</scope>
    <source>
        <tissue evidence="1">Leaf</tissue>
    </source>
</reference>
<protein>
    <submittedName>
        <fullName evidence="1">Uncharacterized protein</fullName>
    </submittedName>
</protein>
<name>A0A2P2QHJ9_RHIMU</name>
<sequence length="40" mass="4642">MTLQQEEKEALHTGRIKIFPPWGIHTTKHAHIKMGSLYGR</sequence>
<organism evidence="1">
    <name type="scientific">Rhizophora mucronata</name>
    <name type="common">Asiatic mangrove</name>
    <dbReference type="NCBI Taxonomy" id="61149"/>
    <lineage>
        <taxon>Eukaryota</taxon>
        <taxon>Viridiplantae</taxon>
        <taxon>Streptophyta</taxon>
        <taxon>Embryophyta</taxon>
        <taxon>Tracheophyta</taxon>
        <taxon>Spermatophyta</taxon>
        <taxon>Magnoliopsida</taxon>
        <taxon>eudicotyledons</taxon>
        <taxon>Gunneridae</taxon>
        <taxon>Pentapetalae</taxon>
        <taxon>rosids</taxon>
        <taxon>fabids</taxon>
        <taxon>Malpighiales</taxon>
        <taxon>Rhizophoraceae</taxon>
        <taxon>Rhizophora</taxon>
    </lineage>
</organism>
<dbReference type="AlphaFoldDB" id="A0A2P2QHJ9"/>
<accession>A0A2P2QHJ9</accession>
<proteinExistence type="predicted"/>
<evidence type="ECO:0000313" key="1">
    <source>
        <dbReference type="EMBL" id="MBX66478.1"/>
    </source>
</evidence>